<name>A0A830DL93_9EURY</name>
<comment type="catalytic activity">
    <reaction evidence="5">
        <text>D-xylose(out) + ATP + H2O = D-xylose(in) + ADP + phosphate + H(+)</text>
        <dbReference type="Rhea" id="RHEA:29899"/>
        <dbReference type="ChEBI" id="CHEBI:15377"/>
        <dbReference type="ChEBI" id="CHEBI:15378"/>
        <dbReference type="ChEBI" id="CHEBI:30616"/>
        <dbReference type="ChEBI" id="CHEBI:43474"/>
        <dbReference type="ChEBI" id="CHEBI:53455"/>
        <dbReference type="ChEBI" id="CHEBI:456216"/>
        <dbReference type="EC" id="7.5.2.13"/>
    </reaction>
    <physiologicalReaction direction="left-to-right" evidence="5">
        <dbReference type="Rhea" id="RHEA:29900"/>
    </physiologicalReaction>
</comment>
<evidence type="ECO:0000256" key="11">
    <source>
        <dbReference type="SAM" id="MobiDB-lite"/>
    </source>
</evidence>
<dbReference type="CDD" id="cd03301">
    <property type="entry name" value="ABC_MalK_N"/>
    <property type="match status" value="1"/>
</dbReference>
<comment type="subunit">
    <text evidence="9">The complex is composed of two ATP-binding proteins (XacJ and XacK), two transmembrane proteins (XacH and XacI) and a solute-binding protein (XacG).</text>
</comment>
<evidence type="ECO:0000256" key="1">
    <source>
        <dbReference type="ARBA" id="ARBA00004202"/>
    </source>
</evidence>
<dbReference type="GO" id="GO:0055052">
    <property type="term" value="C:ATP-binding cassette (ABC) transporter complex, substrate-binding subunit-containing"/>
    <property type="evidence" value="ECO:0007669"/>
    <property type="project" value="TreeGrafter"/>
</dbReference>
<comment type="subcellular location">
    <subcellularLocation>
        <location evidence="1">Cell membrane</location>
        <topology evidence="1">Peripheral membrane protein</topology>
    </subcellularLocation>
</comment>
<evidence type="ECO:0000256" key="7">
    <source>
        <dbReference type="ARBA" id="ARBA00053454"/>
    </source>
</evidence>
<evidence type="ECO:0000256" key="5">
    <source>
        <dbReference type="ARBA" id="ARBA00050355"/>
    </source>
</evidence>
<dbReference type="InterPro" id="IPR003439">
    <property type="entry name" value="ABC_transporter-like_ATP-bd"/>
</dbReference>
<dbReference type="InterPro" id="IPR015855">
    <property type="entry name" value="ABC_transpr_MalK-like"/>
</dbReference>
<dbReference type="InterPro" id="IPR027417">
    <property type="entry name" value="P-loop_NTPase"/>
</dbReference>
<dbReference type="SMART" id="SM00382">
    <property type="entry name" value="AAA"/>
    <property type="match status" value="1"/>
</dbReference>
<evidence type="ECO:0000256" key="9">
    <source>
        <dbReference type="ARBA" id="ARBA00065962"/>
    </source>
</evidence>
<evidence type="ECO:0000256" key="2">
    <source>
        <dbReference type="ARBA" id="ARBA00022448"/>
    </source>
</evidence>
<dbReference type="Proteomes" id="UP000646833">
    <property type="component" value="Unassembled WGS sequence"/>
</dbReference>
<feature type="region of interest" description="Disordered" evidence="11">
    <location>
        <begin position="370"/>
        <end position="395"/>
    </location>
</feature>
<dbReference type="InterPro" id="IPR003593">
    <property type="entry name" value="AAA+_ATPase"/>
</dbReference>
<dbReference type="GO" id="GO:0005524">
    <property type="term" value="F:ATP binding"/>
    <property type="evidence" value="ECO:0007669"/>
    <property type="project" value="UniProtKB-KW"/>
</dbReference>
<feature type="domain" description="ABC transporter" evidence="12">
    <location>
        <begin position="4"/>
        <end position="234"/>
    </location>
</feature>
<proteinExistence type="inferred from homology"/>
<dbReference type="AlphaFoldDB" id="A0A830DL93"/>
<dbReference type="Pfam" id="PF00005">
    <property type="entry name" value="ABC_tran"/>
    <property type="match status" value="1"/>
</dbReference>
<comment type="function">
    <text evidence="7">Part of the ABC transporter complex XacGHIJK involved in the uptake of xylose and arabinose. Responsible for energy coupling to the transport system.</text>
</comment>
<dbReference type="Gene3D" id="3.40.50.300">
    <property type="entry name" value="P-loop containing nucleotide triphosphate hydrolases"/>
    <property type="match status" value="1"/>
</dbReference>
<dbReference type="PROSITE" id="PS50893">
    <property type="entry name" value="ABC_TRANSPORTER_2"/>
    <property type="match status" value="1"/>
</dbReference>
<dbReference type="PANTHER" id="PTHR43875">
    <property type="entry name" value="MALTODEXTRIN IMPORT ATP-BINDING PROTEIN MSMX"/>
    <property type="match status" value="1"/>
</dbReference>
<sequence>MGDVTLEHVSKHYDDVTAVDDMNLDIDDGEFICLVGPSGCGKSTTMEMIAGLTIPSEGKVFIGDREVTNLPPKDRGVAMVFQNIALFPHMDVYDNISFGLRLRNYDKEEIERRVERAAEIVQLQGMLERMPDEMSGGQRQRVAIARAIVRNPGVFLMDEPLANLDAKLRVHMRTELQRLHKELDTTIIYVTHDQAEAMTMSDRIAVIDSGQLQQIDPPLVCYNEPSNLFVAGFIGSPSMNFLDGEVTDDGFVSTNIDVEFDPADLGVEPGADVTMGIRPEDVYLVGDEALVSNPSRRIDAVTDVLEPMGDEIFVYLKLSETTETDLEDTSGVANDQLLMSVAPDSDIEEDEDVTVVLDRSRVHLFDTETGEAISHGIETPVQTSGAPGTEAESDD</sequence>
<dbReference type="Gene3D" id="2.40.50.140">
    <property type="entry name" value="Nucleic acid-binding proteins"/>
    <property type="match status" value="1"/>
</dbReference>
<evidence type="ECO:0000313" key="14">
    <source>
        <dbReference type="Proteomes" id="UP000646833"/>
    </source>
</evidence>
<dbReference type="RefSeq" id="WP_007275215.1">
    <property type="nucleotide sequence ID" value="NZ_BMCI01000001.1"/>
</dbReference>
<dbReference type="PANTHER" id="PTHR43875:SF1">
    <property type="entry name" value="OSMOPROTECTIVE COMPOUNDS UPTAKE ATP-BINDING PROTEIN GGTA"/>
    <property type="match status" value="1"/>
</dbReference>
<dbReference type="InterPro" id="IPR012340">
    <property type="entry name" value="NA-bd_OB-fold"/>
</dbReference>
<evidence type="ECO:0000256" key="3">
    <source>
        <dbReference type="ARBA" id="ARBA00022741"/>
    </source>
</evidence>
<accession>A0A830DL93</accession>
<keyword evidence="4 13" id="KW-0067">ATP-binding</keyword>
<dbReference type="GO" id="GO:0140359">
    <property type="term" value="F:ABC-type transporter activity"/>
    <property type="evidence" value="ECO:0007669"/>
    <property type="project" value="InterPro"/>
</dbReference>
<dbReference type="SUPFAM" id="SSF52540">
    <property type="entry name" value="P-loop containing nucleoside triphosphate hydrolases"/>
    <property type="match status" value="1"/>
</dbReference>
<evidence type="ECO:0000259" key="12">
    <source>
        <dbReference type="PROSITE" id="PS50893"/>
    </source>
</evidence>
<evidence type="ECO:0000256" key="10">
    <source>
        <dbReference type="ARBA" id="ARBA00066315"/>
    </source>
</evidence>
<evidence type="ECO:0000313" key="13">
    <source>
        <dbReference type="EMBL" id="GGC43967.1"/>
    </source>
</evidence>
<dbReference type="InterPro" id="IPR008995">
    <property type="entry name" value="Mo/tungstate-bd_C_term_dom"/>
</dbReference>
<comment type="similarity">
    <text evidence="8">Belongs to the ABC transporter superfamily. Carbohydrate uptake transporter-1 (CUT1) (TC 3.A.1.1) family.</text>
</comment>
<keyword evidence="3" id="KW-0547">Nucleotide-binding</keyword>
<dbReference type="InterPro" id="IPR047641">
    <property type="entry name" value="ABC_transpr_MalK/UgpC-like"/>
</dbReference>
<keyword evidence="2" id="KW-0813">Transport</keyword>
<dbReference type="EC" id="7.5.2.13" evidence="10"/>
<dbReference type="GO" id="GO:0008643">
    <property type="term" value="P:carbohydrate transport"/>
    <property type="evidence" value="ECO:0007669"/>
    <property type="project" value="InterPro"/>
</dbReference>
<dbReference type="EMBL" id="BMCI01000001">
    <property type="protein sequence ID" value="GGC43967.1"/>
    <property type="molecule type" value="Genomic_DNA"/>
</dbReference>
<dbReference type="InterPro" id="IPR040582">
    <property type="entry name" value="OB_MalK-like"/>
</dbReference>
<protein>
    <recommendedName>
        <fullName evidence="10">ABC-type D-xylose/L-arabinose transporter</fullName>
        <ecNumber evidence="10">7.5.2.13</ecNumber>
    </recommendedName>
</protein>
<dbReference type="InterPro" id="IPR017871">
    <property type="entry name" value="ABC_transporter-like_CS"/>
</dbReference>
<dbReference type="PROSITE" id="PS00211">
    <property type="entry name" value="ABC_TRANSPORTER_1"/>
    <property type="match status" value="1"/>
</dbReference>
<reference evidence="13" key="1">
    <citation type="journal article" date="2014" name="Int. J. Syst. Evol. Microbiol.">
        <title>Complete genome sequence of Corynebacterium casei LMG S-19264T (=DSM 44701T), isolated from a smear-ripened cheese.</title>
        <authorList>
            <consortium name="US DOE Joint Genome Institute (JGI-PGF)"/>
            <person name="Walter F."/>
            <person name="Albersmeier A."/>
            <person name="Kalinowski J."/>
            <person name="Ruckert C."/>
        </authorList>
    </citation>
    <scope>NUCLEOTIDE SEQUENCE</scope>
    <source>
        <strain evidence="13">CCM 7217</strain>
    </source>
</reference>
<comment type="caution">
    <text evidence="13">The sequence shown here is derived from an EMBL/GenBank/DDBJ whole genome shotgun (WGS) entry which is preliminary data.</text>
</comment>
<reference evidence="13" key="2">
    <citation type="submission" date="2020-09" db="EMBL/GenBank/DDBJ databases">
        <authorList>
            <person name="Sun Q."/>
            <person name="Sedlacek I."/>
        </authorList>
    </citation>
    <scope>NUCLEOTIDE SEQUENCE</scope>
    <source>
        <strain evidence="13">CCM 7217</strain>
    </source>
</reference>
<evidence type="ECO:0000256" key="4">
    <source>
        <dbReference type="ARBA" id="ARBA00022840"/>
    </source>
</evidence>
<evidence type="ECO:0000256" key="8">
    <source>
        <dbReference type="ARBA" id="ARBA00061029"/>
    </source>
</evidence>
<dbReference type="Pfam" id="PF17912">
    <property type="entry name" value="OB_MalK"/>
    <property type="match status" value="1"/>
</dbReference>
<gene>
    <name evidence="13" type="ORF">GCM10007209_01980</name>
</gene>
<evidence type="ECO:0000256" key="6">
    <source>
        <dbReference type="ARBA" id="ARBA00051890"/>
    </source>
</evidence>
<dbReference type="FunFam" id="3.40.50.300:FF:000042">
    <property type="entry name" value="Maltose/maltodextrin ABC transporter, ATP-binding protein"/>
    <property type="match status" value="1"/>
</dbReference>
<dbReference type="GO" id="GO:0016887">
    <property type="term" value="F:ATP hydrolysis activity"/>
    <property type="evidence" value="ECO:0007669"/>
    <property type="project" value="InterPro"/>
</dbReference>
<organism evidence="13 14">
    <name type="scientific">Haloferax sulfurifontis</name>
    <dbReference type="NCBI Taxonomy" id="255616"/>
    <lineage>
        <taxon>Archaea</taxon>
        <taxon>Methanobacteriati</taxon>
        <taxon>Methanobacteriota</taxon>
        <taxon>Stenosarchaea group</taxon>
        <taxon>Halobacteria</taxon>
        <taxon>Halobacteriales</taxon>
        <taxon>Haloferacaceae</taxon>
        <taxon>Haloferax</taxon>
    </lineage>
</organism>
<comment type="catalytic activity">
    <reaction evidence="6">
        <text>L-arabinose(out) + ATP + H2O = L-arabinose(in) + ADP + phosphate + H(+)</text>
        <dbReference type="Rhea" id="RHEA:30007"/>
        <dbReference type="ChEBI" id="CHEBI:15377"/>
        <dbReference type="ChEBI" id="CHEBI:15378"/>
        <dbReference type="ChEBI" id="CHEBI:17535"/>
        <dbReference type="ChEBI" id="CHEBI:30616"/>
        <dbReference type="ChEBI" id="CHEBI:43474"/>
        <dbReference type="ChEBI" id="CHEBI:456216"/>
        <dbReference type="EC" id="7.5.2.13"/>
    </reaction>
    <physiologicalReaction direction="left-to-right" evidence="6">
        <dbReference type="Rhea" id="RHEA:30008"/>
    </physiologicalReaction>
</comment>
<dbReference type="Gene3D" id="2.40.50.100">
    <property type="match status" value="1"/>
</dbReference>
<dbReference type="SUPFAM" id="SSF50331">
    <property type="entry name" value="MOP-like"/>
    <property type="match status" value="1"/>
</dbReference>